<evidence type="ECO:0000256" key="4">
    <source>
        <dbReference type="PROSITE-ProRule" id="PRU01024"/>
    </source>
</evidence>
<dbReference type="EMBL" id="DVMS01000167">
    <property type="protein sequence ID" value="HIU39174.1"/>
    <property type="molecule type" value="Genomic_DNA"/>
</dbReference>
<dbReference type="GO" id="GO:0070475">
    <property type="term" value="P:rRNA base methylation"/>
    <property type="evidence" value="ECO:0007669"/>
    <property type="project" value="TreeGrafter"/>
</dbReference>
<keyword evidence="1 4" id="KW-0489">Methyltransferase</keyword>
<feature type="active site" description="Nucleophile" evidence="4">
    <location>
        <position position="427"/>
    </location>
</feature>
<evidence type="ECO:0000256" key="2">
    <source>
        <dbReference type="ARBA" id="ARBA00022679"/>
    </source>
</evidence>
<dbReference type="InterPro" id="IPR029063">
    <property type="entry name" value="SAM-dependent_MTases_sf"/>
</dbReference>
<dbReference type="PROSITE" id="PS01230">
    <property type="entry name" value="TRMA_1"/>
    <property type="match status" value="1"/>
</dbReference>
<dbReference type="InterPro" id="IPR012340">
    <property type="entry name" value="NA-bd_OB-fold"/>
</dbReference>
<reference evidence="7" key="2">
    <citation type="journal article" date="2021" name="PeerJ">
        <title>Extensive microbial diversity within the chicken gut microbiome revealed by metagenomics and culture.</title>
        <authorList>
            <person name="Gilroy R."/>
            <person name="Ravi A."/>
            <person name="Getino M."/>
            <person name="Pursley I."/>
            <person name="Horton D.L."/>
            <person name="Alikhan N.F."/>
            <person name="Baker D."/>
            <person name="Gharbi K."/>
            <person name="Hall N."/>
            <person name="Watson M."/>
            <person name="Adriaenssens E.M."/>
            <person name="Foster-Nyarko E."/>
            <person name="Jarju S."/>
            <person name="Secka A."/>
            <person name="Antonio M."/>
            <person name="Oren A."/>
            <person name="Chaudhuri R.R."/>
            <person name="La Ragione R."/>
            <person name="Hildebrand F."/>
            <person name="Pallen M.J."/>
        </authorList>
    </citation>
    <scope>NUCLEOTIDE SEQUENCE</scope>
    <source>
        <strain evidence="7">17073</strain>
    </source>
</reference>
<feature type="domain" description="TRAM" evidence="6">
    <location>
        <begin position="1"/>
        <end position="63"/>
    </location>
</feature>
<feature type="binding site" evidence="4">
    <location>
        <position position="400"/>
    </location>
    <ligand>
        <name>S-adenosyl-L-methionine</name>
        <dbReference type="ChEBI" id="CHEBI:59789"/>
    </ligand>
</feature>
<evidence type="ECO:0000256" key="5">
    <source>
        <dbReference type="PROSITE-ProRule" id="PRU10015"/>
    </source>
</evidence>
<keyword evidence="3 4" id="KW-0949">S-adenosyl-L-methionine</keyword>
<dbReference type="InterPro" id="IPR010280">
    <property type="entry name" value="U5_MeTrfase_fam"/>
</dbReference>
<evidence type="ECO:0000259" key="6">
    <source>
        <dbReference type="PROSITE" id="PS50926"/>
    </source>
</evidence>
<dbReference type="CDD" id="cd02440">
    <property type="entry name" value="AdoMet_MTases"/>
    <property type="match status" value="1"/>
</dbReference>
<evidence type="ECO:0000313" key="7">
    <source>
        <dbReference type="EMBL" id="HIU39174.1"/>
    </source>
</evidence>
<comment type="caution">
    <text evidence="7">The sequence shown here is derived from an EMBL/GenBank/DDBJ whole genome shotgun (WGS) entry which is preliminary data.</text>
</comment>
<dbReference type="PANTHER" id="PTHR11061">
    <property type="entry name" value="RNA M5U METHYLTRANSFERASE"/>
    <property type="match status" value="1"/>
</dbReference>
<gene>
    <name evidence="7" type="primary">rlmD</name>
    <name evidence="7" type="ORF">IAD18_05875</name>
</gene>
<feature type="active site" evidence="5">
    <location>
        <position position="427"/>
    </location>
</feature>
<dbReference type="GO" id="GO:0070041">
    <property type="term" value="F:rRNA (uridine-C5-)-methyltransferase activity"/>
    <property type="evidence" value="ECO:0007669"/>
    <property type="project" value="TreeGrafter"/>
</dbReference>
<dbReference type="NCBIfam" id="TIGR00479">
    <property type="entry name" value="rumA"/>
    <property type="match status" value="1"/>
</dbReference>
<proteinExistence type="inferred from homology"/>
<dbReference type="PROSITE" id="PS01231">
    <property type="entry name" value="TRMA_2"/>
    <property type="match status" value="1"/>
</dbReference>
<comment type="similarity">
    <text evidence="4">Belongs to the class I-like SAM-binding methyltransferase superfamily. RNA M5U methyltransferase family.</text>
</comment>
<accession>A0A9D1LGR9</accession>
<evidence type="ECO:0000256" key="1">
    <source>
        <dbReference type="ARBA" id="ARBA00022603"/>
    </source>
</evidence>
<evidence type="ECO:0000256" key="3">
    <source>
        <dbReference type="ARBA" id="ARBA00022691"/>
    </source>
</evidence>
<dbReference type="AlphaFoldDB" id="A0A9D1LGR9"/>
<feature type="binding site" evidence="4">
    <location>
        <position position="301"/>
    </location>
    <ligand>
        <name>S-adenosyl-L-methionine</name>
        <dbReference type="ChEBI" id="CHEBI:59789"/>
    </ligand>
</feature>
<dbReference type="InterPro" id="IPR030391">
    <property type="entry name" value="MeTrfase_TrmA_CS"/>
</dbReference>
<reference evidence="7" key="1">
    <citation type="submission" date="2020-10" db="EMBL/GenBank/DDBJ databases">
        <authorList>
            <person name="Gilroy R."/>
        </authorList>
    </citation>
    <scope>NUCLEOTIDE SEQUENCE</scope>
    <source>
        <strain evidence="7">17073</strain>
    </source>
</reference>
<sequence>MGRKKRDLPVVEGVEIIGVAAEGKSIAKIGEMVVFVPFGAPGDIVDIKIDKKKRNYAEAHIVNIVTPSSKRVEPKCVHFGECGGCKWQHIPYADQLQYKRNQVVDALTRIAKVELPEVNETLGSAETFEYRNKLEYTFSNKKWISFEDLRSGKEFPDRNALGFHIPGAFDKVLDIQQCLLQPDLSNKIRLFVRNYALAKGYAFYDLRAQKGLMRTLMIRMSTTGEIMLIVVFAEQNEDAIGNVMGAIAKEFPQITSLLYVVNRKLNDTIGDQEVVVYRGQDHISEKMEGLTFRIGAKSFYQTNSQQAYELYKVARRMAALRPTDLVYDLYTGTGTIANFVAKDVAKVVGIEYVPEAIEDARVNSEINGIENTLFYAGDMKDVLTDEFISEHGRPNVMIVDPPRAGMHEDVVEVIKRARPERIVYVSCNPATQARDIALLDELYKVGEVQPVDMFPHTHHVENVALLQLR</sequence>
<dbReference type="Pfam" id="PF01938">
    <property type="entry name" value="TRAM"/>
    <property type="match status" value="1"/>
</dbReference>
<dbReference type="SUPFAM" id="SSF50249">
    <property type="entry name" value="Nucleic acid-binding proteins"/>
    <property type="match status" value="1"/>
</dbReference>
<dbReference type="Gene3D" id="2.40.50.1070">
    <property type="match status" value="1"/>
</dbReference>
<dbReference type="Gene3D" id="3.40.50.150">
    <property type="entry name" value="Vaccinia Virus protein VP39"/>
    <property type="match status" value="1"/>
</dbReference>
<dbReference type="Proteomes" id="UP000824076">
    <property type="component" value="Unassembled WGS sequence"/>
</dbReference>
<dbReference type="PROSITE" id="PS50926">
    <property type="entry name" value="TRAM"/>
    <property type="match status" value="1"/>
</dbReference>
<dbReference type="InterPro" id="IPR002792">
    <property type="entry name" value="TRAM_dom"/>
</dbReference>
<dbReference type="Gene3D" id="2.40.50.140">
    <property type="entry name" value="Nucleic acid-binding proteins"/>
    <property type="match status" value="1"/>
</dbReference>
<evidence type="ECO:0000313" key="8">
    <source>
        <dbReference type="Proteomes" id="UP000824076"/>
    </source>
</evidence>
<dbReference type="SUPFAM" id="SSF53335">
    <property type="entry name" value="S-adenosyl-L-methionine-dependent methyltransferases"/>
    <property type="match status" value="1"/>
</dbReference>
<dbReference type="InterPro" id="IPR030390">
    <property type="entry name" value="MeTrfase_TrmA_AS"/>
</dbReference>
<keyword evidence="2 4" id="KW-0808">Transferase</keyword>
<feature type="binding site" evidence="4">
    <location>
        <position position="330"/>
    </location>
    <ligand>
        <name>S-adenosyl-L-methionine</name>
        <dbReference type="ChEBI" id="CHEBI:59789"/>
    </ligand>
</feature>
<name>A0A9D1LGR9_9BACT</name>
<organism evidence="7 8">
    <name type="scientific">Candidatus Limisoma intestinavium</name>
    <dbReference type="NCBI Taxonomy" id="2840856"/>
    <lineage>
        <taxon>Bacteria</taxon>
        <taxon>Pseudomonadati</taxon>
        <taxon>Bacteroidota</taxon>
        <taxon>Bacteroidia</taxon>
        <taxon>Bacteroidales</taxon>
        <taxon>Candidatus Limisoma</taxon>
    </lineage>
</organism>
<dbReference type="PROSITE" id="PS51687">
    <property type="entry name" value="SAM_MT_RNA_M5U"/>
    <property type="match status" value="1"/>
</dbReference>
<dbReference type="Pfam" id="PF05958">
    <property type="entry name" value="tRNA_U5-meth_tr"/>
    <property type="match status" value="1"/>
</dbReference>
<feature type="binding site" evidence="4">
    <location>
        <position position="351"/>
    </location>
    <ligand>
        <name>S-adenosyl-L-methionine</name>
        <dbReference type="ChEBI" id="CHEBI:59789"/>
    </ligand>
</feature>
<protein>
    <submittedName>
        <fullName evidence="7">23S rRNA (Uracil(1939)-C(5))-methyltransferase RlmD</fullName>
        <ecNumber evidence="7">2.1.1.190</ecNumber>
    </submittedName>
</protein>
<dbReference type="EC" id="2.1.1.190" evidence="7"/>
<dbReference type="FunFam" id="3.40.50.150:FF:000009">
    <property type="entry name" value="23S rRNA (Uracil(1939)-C(5))-methyltransferase RlmD"/>
    <property type="match status" value="1"/>
</dbReference>
<dbReference type="PANTHER" id="PTHR11061:SF30">
    <property type="entry name" value="TRNA (URACIL(54)-C(5))-METHYLTRANSFERASE"/>
    <property type="match status" value="1"/>
</dbReference>